<feature type="chain" id="PRO_5046360275" evidence="1">
    <location>
        <begin position="22"/>
        <end position="438"/>
    </location>
</feature>
<dbReference type="PANTHER" id="PTHR33546:SF1">
    <property type="entry name" value="LARGE, MULTIFUNCTIONAL SECRETED PROTEIN"/>
    <property type="match status" value="1"/>
</dbReference>
<dbReference type="InterPro" id="IPR054539">
    <property type="entry name" value="Beta-prop_PDH"/>
</dbReference>
<dbReference type="RefSeq" id="WP_379784557.1">
    <property type="nucleotide sequence ID" value="NZ_JBHSMU010000015.1"/>
</dbReference>
<comment type="caution">
    <text evidence="3">The sequence shown here is derived from an EMBL/GenBank/DDBJ whole genome shotgun (WGS) entry which is preliminary data.</text>
</comment>
<evidence type="ECO:0000313" key="4">
    <source>
        <dbReference type="Proteomes" id="UP001596050"/>
    </source>
</evidence>
<feature type="domain" description="Pyrroloquinoline quinone-dependent pyranose dehydrogenase beta-propeller" evidence="2">
    <location>
        <begin position="138"/>
        <end position="285"/>
    </location>
</feature>
<dbReference type="EMBL" id="JBHSMU010000015">
    <property type="protein sequence ID" value="MFC5461116.1"/>
    <property type="molecule type" value="Genomic_DNA"/>
</dbReference>
<dbReference type="PROSITE" id="PS51257">
    <property type="entry name" value="PROKAR_LIPOPROTEIN"/>
    <property type="match status" value="1"/>
</dbReference>
<dbReference type="SUPFAM" id="SSF50952">
    <property type="entry name" value="Soluble quinoprotein glucose dehydrogenase"/>
    <property type="match status" value="1"/>
</dbReference>
<reference evidence="4" key="1">
    <citation type="journal article" date="2019" name="Int. J. Syst. Evol. Microbiol.">
        <title>The Global Catalogue of Microorganisms (GCM) 10K type strain sequencing project: providing services to taxonomists for standard genome sequencing and annotation.</title>
        <authorList>
            <consortium name="The Broad Institute Genomics Platform"/>
            <consortium name="The Broad Institute Genome Sequencing Center for Infectious Disease"/>
            <person name="Wu L."/>
            <person name="Ma J."/>
        </authorList>
    </citation>
    <scope>NUCLEOTIDE SEQUENCE [LARGE SCALE GENOMIC DNA]</scope>
    <source>
        <strain evidence="4">KACC 12649</strain>
    </source>
</reference>
<dbReference type="InterPro" id="IPR011042">
    <property type="entry name" value="6-blade_b-propeller_TolB-like"/>
</dbReference>
<dbReference type="PANTHER" id="PTHR33546">
    <property type="entry name" value="LARGE, MULTIFUNCTIONAL SECRETED PROTEIN-RELATED"/>
    <property type="match status" value="1"/>
</dbReference>
<dbReference type="Proteomes" id="UP001596050">
    <property type="component" value="Unassembled WGS sequence"/>
</dbReference>
<dbReference type="Gene3D" id="2.120.10.30">
    <property type="entry name" value="TolB, C-terminal domain"/>
    <property type="match status" value="1"/>
</dbReference>
<evidence type="ECO:0000256" key="1">
    <source>
        <dbReference type="SAM" id="SignalP"/>
    </source>
</evidence>
<gene>
    <name evidence="3" type="ORF">ACFPN5_14995</name>
</gene>
<dbReference type="Pfam" id="PF22807">
    <property type="entry name" value="TrAA12"/>
    <property type="match status" value="2"/>
</dbReference>
<name>A0ABW0L9T9_9BURK</name>
<protein>
    <submittedName>
        <fullName evidence="3">PQQ-dependent sugar dehydrogenase</fullName>
    </submittedName>
</protein>
<feature type="domain" description="Pyrroloquinoline quinone-dependent pyranose dehydrogenase beta-propeller" evidence="2">
    <location>
        <begin position="329"/>
        <end position="434"/>
    </location>
</feature>
<keyword evidence="4" id="KW-1185">Reference proteome</keyword>
<dbReference type="InterPro" id="IPR011041">
    <property type="entry name" value="Quinoprot_gluc/sorb_DH_b-prop"/>
</dbReference>
<keyword evidence="1" id="KW-0732">Signal</keyword>
<proteinExistence type="predicted"/>
<organism evidence="3 4">
    <name type="scientific">Massilia niabensis</name>
    <dbReference type="NCBI Taxonomy" id="544910"/>
    <lineage>
        <taxon>Bacteria</taxon>
        <taxon>Pseudomonadati</taxon>
        <taxon>Pseudomonadota</taxon>
        <taxon>Betaproteobacteria</taxon>
        <taxon>Burkholderiales</taxon>
        <taxon>Oxalobacteraceae</taxon>
        <taxon>Telluria group</taxon>
        <taxon>Massilia</taxon>
    </lineage>
</organism>
<accession>A0ABW0L9T9</accession>
<sequence>MRLRSAPAFAAALLLTLGACGDRSTLPAGAGVGPAPALPAPNKSLIPTVNIAPAKGWPQGGKPATAPGLQVDALATGLDHPRWLHVLPNGDVLVAESNKPQTPETKKPGIKGWIMGMVMKKAGAGVPSADRITLLRDANGDGTIETRTVFLKGLHSPFGMALVGETLYVANADGIVRFPYREGATEITDVAQKVAPLPAGLNHHWTKNIIASRDGGKLYATVGSNSNVGENGMEIEVNRAAILEVDIKSRATRLFASGLRNPNGMAWEPQTGVLWTVVNERDEIGSDLVPDYLTSVKDGGFYGWPYSYYGQNVDERVKPPRPDLVAKAIVPDYALGAHVAALGLAFAEGAKLGPQFANGAFIGQHGSWNRKPLSGYNVVYVPFANGKPNGKPVEVLSGFVDKNGDALGRPVGVAIDKAGALLVADDVGNVIWRVRAAQ</sequence>
<feature type="signal peptide" evidence="1">
    <location>
        <begin position="1"/>
        <end position="21"/>
    </location>
</feature>
<evidence type="ECO:0000259" key="2">
    <source>
        <dbReference type="Pfam" id="PF22807"/>
    </source>
</evidence>
<evidence type="ECO:0000313" key="3">
    <source>
        <dbReference type="EMBL" id="MFC5461116.1"/>
    </source>
</evidence>